<dbReference type="EMBL" id="WQLV01000002">
    <property type="protein sequence ID" value="MVO15327.1"/>
    <property type="molecule type" value="Genomic_DNA"/>
</dbReference>
<proteinExistence type="predicted"/>
<dbReference type="Proteomes" id="UP000478892">
    <property type="component" value="Unassembled WGS sequence"/>
</dbReference>
<keyword evidence="4" id="KW-1185">Reference proteome</keyword>
<accession>A0A6L6WH04</accession>
<evidence type="ECO:0000256" key="1">
    <source>
        <dbReference type="SAM" id="SignalP"/>
    </source>
</evidence>
<comment type="caution">
    <text evidence="3">The sequence shown here is derived from an EMBL/GenBank/DDBJ whole genome shotgun (WGS) entry which is preliminary data.</text>
</comment>
<dbReference type="RefSeq" id="WP_157021602.1">
    <property type="nucleotide sequence ID" value="NZ_WQLV01000002.1"/>
</dbReference>
<feature type="signal peptide" evidence="1">
    <location>
        <begin position="1"/>
        <end position="19"/>
    </location>
</feature>
<evidence type="ECO:0000259" key="2">
    <source>
        <dbReference type="Pfam" id="PF14347"/>
    </source>
</evidence>
<dbReference type="InterPro" id="IPR025512">
    <property type="entry name" value="DUF4399"/>
</dbReference>
<gene>
    <name evidence="3" type="ORF">GO984_05835</name>
</gene>
<protein>
    <submittedName>
        <fullName evidence="3">DUF4399 domain-containing protein</fullName>
    </submittedName>
</protein>
<dbReference type="Pfam" id="PF14347">
    <property type="entry name" value="DUF4399"/>
    <property type="match status" value="1"/>
</dbReference>
<feature type="domain" description="DUF4399" evidence="2">
    <location>
        <begin position="48"/>
        <end position="145"/>
    </location>
</feature>
<evidence type="ECO:0000313" key="4">
    <source>
        <dbReference type="Proteomes" id="UP000478892"/>
    </source>
</evidence>
<feature type="chain" id="PRO_5027070848" evidence="1">
    <location>
        <begin position="20"/>
        <end position="146"/>
    </location>
</feature>
<name>A0A6L6WH04_9RHOB</name>
<reference evidence="3 4" key="1">
    <citation type="submission" date="2019-12" db="EMBL/GenBank/DDBJ databases">
        <authorList>
            <person name="Zhang Y.-J."/>
        </authorList>
    </citation>
    <scope>NUCLEOTIDE SEQUENCE [LARGE SCALE GENOMIC DNA]</scope>
    <source>
        <strain evidence="3 4">CY05</strain>
    </source>
</reference>
<organism evidence="3 4">
    <name type="scientific">Parasedimentitalea huanghaiensis</name>
    <dbReference type="NCBI Taxonomy" id="2682100"/>
    <lineage>
        <taxon>Bacteria</taxon>
        <taxon>Pseudomonadati</taxon>
        <taxon>Pseudomonadota</taxon>
        <taxon>Alphaproteobacteria</taxon>
        <taxon>Rhodobacterales</taxon>
        <taxon>Paracoccaceae</taxon>
        <taxon>Parasedimentitalea</taxon>
    </lineage>
</organism>
<sequence>MKKIAAALIAVSLAMPAWAGGETASNPDAQVYFVNIEDGDTFVSPVTVIFGLSGMGVAPAGTEKENTGHHHLLIDRPPLGEGEDGADELSYGLPADEHHVHFGGGQTETKIDLEPGQHTLQLVMGDLGHVPHSTPIVSDVITIVIE</sequence>
<dbReference type="AlphaFoldDB" id="A0A6L6WH04"/>
<evidence type="ECO:0000313" key="3">
    <source>
        <dbReference type="EMBL" id="MVO15327.1"/>
    </source>
</evidence>
<keyword evidence="1" id="KW-0732">Signal</keyword>